<dbReference type="Pfam" id="PF02687">
    <property type="entry name" value="FtsX"/>
    <property type="match status" value="2"/>
</dbReference>
<feature type="transmembrane region" description="Helical" evidence="6">
    <location>
        <begin position="21"/>
        <end position="43"/>
    </location>
</feature>
<keyword evidence="4 6" id="KW-1133">Transmembrane helix</keyword>
<dbReference type="PANTHER" id="PTHR30572">
    <property type="entry name" value="MEMBRANE COMPONENT OF TRANSPORTER-RELATED"/>
    <property type="match status" value="1"/>
</dbReference>
<gene>
    <name evidence="9" type="ORF">SAMN05444266_101683</name>
</gene>
<name>A0A1M6WLR3_9BACT</name>
<evidence type="ECO:0000259" key="8">
    <source>
        <dbReference type="Pfam" id="PF12704"/>
    </source>
</evidence>
<dbReference type="GO" id="GO:0022857">
    <property type="term" value="F:transmembrane transporter activity"/>
    <property type="evidence" value="ECO:0007669"/>
    <property type="project" value="TreeGrafter"/>
</dbReference>
<dbReference type="Proteomes" id="UP000184420">
    <property type="component" value="Unassembled WGS sequence"/>
</dbReference>
<reference evidence="9 10" key="1">
    <citation type="submission" date="2016-11" db="EMBL/GenBank/DDBJ databases">
        <authorList>
            <person name="Jaros S."/>
            <person name="Januszkiewicz K."/>
            <person name="Wedrychowicz H."/>
        </authorList>
    </citation>
    <scope>NUCLEOTIDE SEQUENCE [LARGE SCALE GENOMIC DNA]</scope>
    <source>
        <strain evidence="9 10">DSM 27406</strain>
    </source>
</reference>
<keyword evidence="3 6" id="KW-0812">Transmembrane</keyword>
<dbReference type="Pfam" id="PF12704">
    <property type="entry name" value="MacB_PCD"/>
    <property type="match status" value="2"/>
</dbReference>
<protein>
    <submittedName>
        <fullName evidence="9">Putative ABC transport system permease protein</fullName>
    </submittedName>
</protein>
<evidence type="ECO:0000259" key="7">
    <source>
        <dbReference type="Pfam" id="PF02687"/>
    </source>
</evidence>
<evidence type="ECO:0000256" key="6">
    <source>
        <dbReference type="SAM" id="Phobius"/>
    </source>
</evidence>
<organism evidence="9 10">
    <name type="scientific">Chitinophaga jiangningensis</name>
    <dbReference type="NCBI Taxonomy" id="1419482"/>
    <lineage>
        <taxon>Bacteria</taxon>
        <taxon>Pseudomonadati</taxon>
        <taxon>Bacteroidota</taxon>
        <taxon>Chitinophagia</taxon>
        <taxon>Chitinophagales</taxon>
        <taxon>Chitinophagaceae</taxon>
        <taxon>Chitinophaga</taxon>
    </lineage>
</organism>
<dbReference type="EMBL" id="FRBL01000001">
    <property type="protein sequence ID" value="SHK94667.1"/>
    <property type="molecule type" value="Genomic_DNA"/>
</dbReference>
<feature type="domain" description="MacB-like periplasmic core" evidence="8">
    <location>
        <begin position="20"/>
        <end position="237"/>
    </location>
</feature>
<dbReference type="InterPro" id="IPR050250">
    <property type="entry name" value="Macrolide_Exporter_MacB"/>
</dbReference>
<evidence type="ECO:0000256" key="1">
    <source>
        <dbReference type="ARBA" id="ARBA00004651"/>
    </source>
</evidence>
<dbReference type="InterPro" id="IPR003838">
    <property type="entry name" value="ABC3_permease_C"/>
</dbReference>
<dbReference type="OrthoDB" id="5933722at2"/>
<feature type="domain" description="MacB-like periplasmic core" evidence="8">
    <location>
        <begin position="454"/>
        <end position="612"/>
    </location>
</feature>
<dbReference type="AlphaFoldDB" id="A0A1M6WLR3"/>
<evidence type="ECO:0000256" key="4">
    <source>
        <dbReference type="ARBA" id="ARBA00022989"/>
    </source>
</evidence>
<dbReference type="GO" id="GO:0005886">
    <property type="term" value="C:plasma membrane"/>
    <property type="evidence" value="ECO:0007669"/>
    <property type="project" value="UniProtKB-SubCell"/>
</dbReference>
<feature type="domain" description="ABC3 transporter permease C-terminal" evidence="7">
    <location>
        <begin position="688"/>
        <end position="797"/>
    </location>
</feature>
<feature type="transmembrane region" description="Helical" evidence="6">
    <location>
        <begin position="769"/>
        <end position="794"/>
    </location>
</feature>
<feature type="transmembrane region" description="Helical" evidence="6">
    <location>
        <begin position="340"/>
        <end position="367"/>
    </location>
</feature>
<proteinExistence type="predicted"/>
<evidence type="ECO:0000256" key="5">
    <source>
        <dbReference type="ARBA" id="ARBA00023136"/>
    </source>
</evidence>
<comment type="subcellular location">
    <subcellularLocation>
        <location evidence="1">Cell membrane</location>
        <topology evidence="1">Multi-pass membrane protein</topology>
    </subcellularLocation>
</comment>
<dbReference type="InterPro" id="IPR025857">
    <property type="entry name" value="MacB_PCD"/>
</dbReference>
<feature type="transmembrane region" description="Helical" evidence="6">
    <location>
        <begin position="438"/>
        <end position="457"/>
    </location>
</feature>
<feature type="transmembrane region" description="Helical" evidence="6">
    <location>
        <begin position="387"/>
        <end position="412"/>
    </location>
</feature>
<feature type="domain" description="ABC3 transporter permease C-terminal" evidence="7">
    <location>
        <begin position="299"/>
        <end position="414"/>
    </location>
</feature>
<feature type="transmembrane region" description="Helical" evidence="6">
    <location>
        <begin position="728"/>
        <end position="749"/>
    </location>
</feature>
<evidence type="ECO:0000256" key="3">
    <source>
        <dbReference type="ARBA" id="ARBA00022692"/>
    </source>
</evidence>
<keyword evidence="2" id="KW-1003">Cell membrane</keyword>
<sequence length="808" mass="90672">MIRNYLKIALRNLWKNKAFSAINITGLAIGIATCLVISIYVSYELSYDRFNKNSDRIVRVVLRGQVKGEPMREANVFPPLAAVLKSTFPEIQETVRLRNAGIPTITYKDKTYQEYMMGYADPSLFKIFDFDLLDGNKSQALTEPFTIILSDKTARKYFGNADPMGKMLFFKDENQYYRVTGVYKEQPANTHMRFDMLASMSSVADSRSESWLTSGYFTYLLLPKGYDYTKLEAKLPALVEKYVGQQMQEHMHMSLSEFKAAGNKFDLRLQPLTDIHLHSDYAYDLDTPGDIRYIYIFGAIVLFMILIACINFMNLSTANAVGRVKEVAMRKVLGAARGRLVIQFMLESIALTLIATIIAVVLAFLLLPTFNKLAGRNIELHWLSTPWLIPIILVFAVITGMIAGSYPAFFLASFKPDAALKRSFSPGGKQGTRIRSSLVVFQFFVSITLIVSTAIVYNQLSYIQHKKLGYNKDNVLLLHQTDRISGSQREALKGKLLQDSRVKGLTVSAYLPSGPSYSNNYFIYEKTSDAQIKTLRYEVDENYLDVMGMQLLAGRNFSAKFGGDTSAAVINETTAKAMGWGNNAIGKTYRHMDINAPGKTYQVIGVVKDFHFKSMHSPISPLVMELGNGWGPMFIIKHDPAHTKELVASLEGQWKSMNTDVSFYYTFLDQHYADSYQSEANTGRILAIFAGLTIFVACLGVFGLATYTARKRAKEISVRKVMGASVSGIVRLLSTDFLKLVLLAFLLSVPAAWYLMQQWLKGFAYRVDIHWWIFAATAFGAIIITLLTVSLQAVKAALANPIKSLRSE</sequence>
<evidence type="ECO:0000313" key="9">
    <source>
        <dbReference type="EMBL" id="SHK94667.1"/>
    </source>
</evidence>
<keyword evidence="10" id="KW-1185">Reference proteome</keyword>
<feature type="transmembrane region" description="Helical" evidence="6">
    <location>
        <begin position="293"/>
        <end position="313"/>
    </location>
</feature>
<evidence type="ECO:0000313" key="10">
    <source>
        <dbReference type="Proteomes" id="UP000184420"/>
    </source>
</evidence>
<dbReference type="PANTHER" id="PTHR30572:SF18">
    <property type="entry name" value="ABC-TYPE MACROLIDE FAMILY EXPORT SYSTEM PERMEASE COMPONENT 2"/>
    <property type="match status" value="1"/>
</dbReference>
<accession>A0A1M6WLR3</accession>
<dbReference type="RefSeq" id="WP_073078018.1">
    <property type="nucleotide sequence ID" value="NZ_FRBL01000001.1"/>
</dbReference>
<keyword evidence="5 6" id="KW-0472">Membrane</keyword>
<feature type="transmembrane region" description="Helical" evidence="6">
    <location>
        <begin position="685"/>
        <end position="707"/>
    </location>
</feature>
<dbReference type="STRING" id="1419482.SAMN05444266_101683"/>
<evidence type="ECO:0000256" key="2">
    <source>
        <dbReference type="ARBA" id="ARBA00022475"/>
    </source>
</evidence>